<dbReference type="PANTHER" id="PTHR44591">
    <property type="entry name" value="STRESS RESPONSE REGULATOR PROTEIN 1"/>
    <property type="match status" value="1"/>
</dbReference>
<dbReference type="PANTHER" id="PTHR44591:SF3">
    <property type="entry name" value="RESPONSE REGULATORY DOMAIN-CONTAINING PROTEIN"/>
    <property type="match status" value="1"/>
</dbReference>
<dbReference type="InterPro" id="IPR011006">
    <property type="entry name" value="CheY-like_superfamily"/>
</dbReference>
<name>A0A158JD58_9BURK</name>
<feature type="modified residue" description="4-aspartylphosphate" evidence="2">
    <location>
        <position position="67"/>
    </location>
</feature>
<proteinExistence type="predicted"/>
<keyword evidence="1 2" id="KW-0597">Phosphoprotein</keyword>
<dbReference type="GO" id="GO:0000160">
    <property type="term" value="P:phosphorelay signal transduction system"/>
    <property type="evidence" value="ECO:0007669"/>
    <property type="project" value="InterPro"/>
</dbReference>
<dbReference type="SUPFAM" id="SSF52172">
    <property type="entry name" value="CheY-like"/>
    <property type="match status" value="1"/>
</dbReference>
<gene>
    <name evidence="4" type="ORF">AWB69_07548</name>
</gene>
<sequence>MRFRRYPLSRTSSKQLKTILLVDDELSVVNAWKRILQLEGYRIVTATNGRAGLVAAREERPDLIITDRSMPIMDGVKFCIN</sequence>
<organism evidence="4 5">
    <name type="scientific">Caballeronia udeis</name>
    <dbReference type="NCBI Taxonomy" id="1232866"/>
    <lineage>
        <taxon>Bacteria</taxon>
        <taxon>Pseudomonadati</taxon>
        <taxon>Pseudomonadota</taxon>
        <taxon>Betaproteobacteria</taxon>
        <taxon>Burkholderiales</taxon>
        <taxon>Burkholderiaceae</taxon>
        <taxon>Caballeronia</taxon>
    </lineage>
</organism>
<evidence type="ECO:0000259" key="3">
    <source>
        <dbReference type="PROSITE" id="PS50110"/>
    </source>
</evidence>
<protein>
    <submittedName>
        <fullName evidence="4">Response regulator receiver modulated metal dependent phosphohydrolase</fullName>
    </submittedName>
</protein>
<reference evidence="4 5" key="1">
    <citation type="submission" date="2016-01" db="EMBL/GenBank/DDBJ databases">
        <authorList>
            <person name="Oliw E.H."/>
        </authorList>
    </citation>
    <scope>NUCLEOTIDE SEQUENCE [LARGE SCALE GENOMIC DNA]</scope>
    <source>
        <strain evidence="4">LMG 27134</strain>
    </source>
</reference>
<dbReference type="InterPro" id="IPR050595">
    <property type="entry name" value="Bact_response_regulator"/>
</dbReference>
<dbReference type="AlphaFoldDB" id="A0A158JD58"/>
<keyword evidence="4" id="KW-0378">Hydrolase</keyword>
<dbReference type="Pfam" id="PF00072">
    <property type="entry name" value="Response_reg"/>
    <property type="match status" value="1"/>
</dbReference>
<dbReference type="InterPro" id="IPR001789">
    <property type="entry name" value="Sig_transdc_resp-reg_receiver"/>
</dbReference>
<evidence type="ECO:0000256" key="1">
    <source>
        <dbReference type="ARBA" id="ARBA00022553"/>
    </source>
</evidence>
<feature type="domain" description="Response regulatory" evidence="3">
    <location>
        <begin position="18"/>
        <end position="81"/>
    </location>
</feature>
<accession>A0A158JD58</accession>
<dbReference type="GO" id="GO:0016787">
    <property type="term" value="F:hydrolase activity"/>
    <property type="evidence" value="ECO:0007669"/>
    <property type="project" value="UniProtKB-KW"/>
</dbReference>
<evidence type="ECO:0000313" key="4">
    <source>
        <dbReference type="EMBL" id="SAL66635.1"/>
    </source>
</evidence>
<evidence type="ECO:0000313" key="5">
    <source>
        <dbReference type="Proteomes" id="UP000054683"/>
    </source>
</evidence>
<dbReference type="PROSITE" id="PS50110">
    <property type="entry name" value="RESPONSE_REGULATORY"/>
    <property type="match status" value="1"/>
</dbReference>
<evidence type="ECO:0000256" key="2">
    <source>
        <dbReference type="PROSITE-ProRule" id="PRU00169"/>
    </source>
</evidence>
<dbReference type="Gene3D" id="3.40.50.2300">
    <property type="match status" value="1"/>
</dbReference>
<dbReference type="EMBL" id="FCOK02000079">
    <property type="protein sequence ID" value="SAL66635.1"/>
    <property type="molecule type" value="Genomic_DNA"/>
</dbReference>
<dbReference type="Proteomes" id="UP000054683">
    <property type="component" value="Unassembled WGS sequence"/>
</dbReference>